<protein>
    <submittedName>
        <fullName evidence="2">(Perigord truffle) hypothetical protein</fullName>
    </submittedName>
</protein>
<keyword evidence="3" id="KW-1185">Reference proteome</keyword>
<dbReference type="KEGG" id="tml:GSTUM_00001598001"/>
<feature type="compositionally biased region" description="Polar residues" evidence="1">
    <location>
        <begin position="1"/>
        <end position="14"/>
    </location>
</feature>
<reference evidence="2 3" key="1">
    <citation type="journal article" date="2010" name="Nature">
        <title>Perigord black truffle genome uncovers evolutionary origins and mechanisms of symbiosis.</title>
        <authorList>
            <person name="Martin F."/>
            <person name="Kohler A."/>
            <person name="Murat C."/>
            <person name="Balestrini R."/>
            <person name="Coutinho P.M."/>
            <person name="Jaillon O."/>
            <person name="Montanini B."/>
            <person name="Morin E."/>
            <person name="Noel B."/>
            <person name="Percudani R."/>
            <person name="Porcel B."/>
            <person name="Rubini A."/>
            <person name="Amicucci A."/>
            <person name="Amselem J."/>
            <person name="Anthouard V."/>
            <person name="Arcioni S."/>
            <person name="Artiguenave F."/>
            <person name="Aury J.M."/>
            <person name="Ballario P."/>
            <person name="Bolchi A."/>
            <person name="Brenna A."/>
            <person name="Brun A."/>
            <person name="Buee M."/>
            <person name="Cantarel B."/>
            <person name="Chevalier G."/>
            <person name="Couloux A."/>
            <person name="Da Silva C."/>
            <person name="Denoeud F."/>
            <person name="Duplessis S."/>
            <person name="Ghignone S."/>
            <person name="Hilselberger B."/>
            <person name="Iotti M."/>
            <person name="Marcais B."/>
            <person name="Mello A."/>
            <person name="Miranda M."/>
            <person name="Pacioni G."/>
            <person name="Quesneville H."/>
            <person name="Riccioni C."/>
            <person name="Ruotolo R."/>
            <person name="Splivallo R."/>
            <person name="Stocchi V."/>
            <person name="Tisserant E."/>
            <person name="Viscomi A.R."/>
            <person name="Zambonelli A."/>
            <person name="Zampieri E."/>
            <person name="Henrissat B."/>
            <person name="Lebrun M.H."/>
            <person name="Paolocci F."/>
            <person name="Bonfante P."/>
            <person name="Ottonello S."/>
            <person name="Wincker P."/>
        </authorList>
    </citation>
    <scope>NUCLEOTIDE SEQUENCE [LARGE SCALE GENOMIC DNA]</scope>
    <source>
        <strain evidence="2 3">Mel28</strain>
    </source>
</reference>
<gene>
    <name evidence="2" type="ORF">GSTUM_00001598001</name>
</gene>
<feature type="region of interest" description="Disordered" evidence="1">
    <location>
        <begin position="1"/>
        <end position="22"/>
    </location>
</feature>
<dbReference type="Proteomes" id="UP000006911">
    <property type="component" value="Unassembled WGS sequence"/>
</dbReference>
<name>D5G5W1_TUBMM</name>
<dbReference type="InParanoid" id="D5G5W1"/>
<evidence type="ECO:0000313" key="2">
    <source>
        <dbReference type="EMBL" id="CAZ79904.1"/>
    </source>
</evidence>
<dbReference type="EMBL" id="FN430002">
    <property type="protein sequence ID" value="CAZ79904.1"/>
    <property type="molecule type" value="Genomic_DNA"/>
</dbReference>
<dbReference type="AlphaFoldDB" id="D5G5W1"/>
<dbReference type="HOGENOM" id="CLU_3260850_0_0_1"/>
<sequence>MQVTPVSHSHNSPPTMKIEETFSGPTRLNLIVSLVQQPPLNK</sequence>
<organism evidence="2 3">
    <name type="scientific">Tuber melanosporum (strain Mel28)</name>
    <name type="common">Perigord black truffle</name>
    <dbReference type="NCBI Taxonomy" id="656061"/>
    <lineage>
        <taxon>Eukaryota</taxon>
        <taxon>Fungi</taxon>
        <taxon>Dikarya</taxon>
        <taxon>Ascomycota</taxon>
        <taxon>Pezizomycotina</taxon>
        <taxon>Pezizomycetes</taxon>
        <taxon>Pezizales</taxon>
        <taxon>Tuberaceae</taxon>
        <taxon>Tuber</taxon>
    </lineage>
</organism>
<evidence type="ECO:0000256" key="1">
    <source>
        <dbReference type="SAM" id="MobiDB-lite"/>
    </source>
</evidence>
<proteinExistence type="predicted"/>
<accession>D5G5W1</accession>
<dbReference type="RefSeq" id="XP_002835747.1">
    <property type="nucleotide sequence ID" value="XM_002835701.1"/>
</dbReference>
<evidence type="ECO:0000313" key="3">
    <source>
        <dbReference type="Proteomes" id="UP000006911"/>
    </source>
</evidence>
<dbReference type="GeneID" id="9187582"/>